<dbReference type="InterPro" id="IPR036390">
    <property type="entry name" value="WH_DNA-bd_sf"/>
</dbReference>
<dbReference type="Gene3D" id="1.10.10.10">
    <property type="entry name" value="Winged helix-like DNA-binding domain superfamily/Winged helix DNA-binding domain"/>
    <property type="match status" value="1"/>
</dbReference>
<dbReference type="InterPro" id="IPR036388">
    <property type="entry name" value="WH-like_DNA-bd_sf"/>
</dbReference>
<evidence type="ECO:0000259" key="4">
    <source>
        <dbReference type="PROSITE" id="PS50949"/>
    </source>
</evidence>
<keyword evidence="3" id="KW-0804">Transcription</keyword>
<keyword evidence="1" id="KW-0805">Transcription regulation</keyword>
<feature type="domain" description="HTH gntR-type" evidence="4">
    <location>
        <begin position="21"/>
        <end position="89"/>
    </location>
</feature>
<comment type="caution">
    <text evidence="5">The sequence shown here is derived from an EMBL/GenBank/DDBJ whole genome shotgun (WGS) entry which is preliminary data.</text>
</comment>
<dbReference type="Pfam" id="PF00392">
    <property type="entry name" value="GntR"/>
    <property type="match status" value="1"/>
</dbReference>
<protein>
    <submittedName>
        <fullName evidence="5">GntR family transcriptional regulator</fullName>
    </submittedName>
</protein>
<dbReference type="SUPFAM" id="SSF46785">
    <property type="entry name" value="Winged helix' DNA-binding domain"/>
    <property type="match status" value="1"/>
</dbReference>
<dbReference type="EMBL" id="BJLY01000005">
    <property type="protein sequence ID" value="GEB04844.1"/>
    <property type="molecule type" value="Genomic_DNA"/>
</dbReference>
<dbReference type="GO" id="GO:0003677">
    <property type="term" value="F:DNA binding"/>
    <property type="evidence" value="ECO:0007669"/>
    <property type="project" value="UniProtKB-KW"/>
</dbReference>
<dbReference type="PRINTS" id="PR00035">
    <property type="entry name" value="HTHGNTR"/>
</dbReference>
<dbReference type="InterPro" id="IPR050679">
    <property type="entry name" value="Bact_HTH_transcr_reg"/>
</dbReference>
<dbReference type="STRING" id="586239.AD943_01045"/>
<dbReference type="Gene3D" id="3.40.1410.10">
    <property type="entry name" value="Chorismate lyase-like"/>
    <property type="match status" value="1"/>
</dbReference>
<dbReference type="Pfam" id="PF07702">
    <property type="entry name" value="UTRA"/>
    <property type="match status" value="1"/>
</dbReference>
<keyword evidence="6" id="KW-1185">Reference proteome</keyword>
<evidence type="ECO:0000313" key="5">
    <source>
        <dbReference type="EMBL" id="GEB04844.1"/>
    </source>
</evidence>
<dbReference type="InterPro" id="IPR000524">
    <property type="entry name" value="Tscrpt_reg_HTH_GntR"/>
</dbReference>
<proteinExistence type="predicted"/>
<dbReference type="InterPro" id="IPR011663">
    <property type="entry name" value="UTRA"/>
</dbReference>
<dbReference type="CDD" id="cd07377">
    <property type="entry name" value="WHTH_GntR"/>
    <property type="match status" value="1"/>
</dbReference>
<evidence type="ECO:0000256" key="3">
    <source>
        <dbReference type="ARBA" id="ARBA00023163"/>
    </source>
</evidence>
<dbReference type="Proteomes" id="UP000320772">
    <property type="component" value="Unassembled WGS sequence"/>
</dbReference>
<evidence type="ECO:0000256" key="2">
    <source>
        <dbReference type="ARBA" id="ARBA00023125"/>
    </source>
</evidence>
<dbReference type="SMART" id="SM00866">
    <property type="entry name" value="UTRA"/>
    <property type="match status" value="1"/>
</dbReference>
<dbReference type="GO" id="GO:0045892">
    <property type="term" value="P:negative regulation of DNA-templated transcription"/>
    <property type="evidence" value="ECO:0007669"/>
    <property type="project" value="TreeGrafter"/>
</dbReference>
<reference evidence="5 6" key="1">
    <citation type="submission" date="2019-06" db="EMBL/GenBank/DDBJ databases">
        <title>Whole genome shotgun sequence of Gluconobacter roseus NBRC 3990.</title>
        <authorList>
            <person name="Hosoyama A."/>
            <person name="Uohara A."/>
            <person name="Ohji S."/>
            <person name="Ichikawa N."/>
        </authorList>
    </citation>
    <scope>NUCLEOTIDE SEQUENCE [LARGE SCALE GENOMIC DNA]</scope>
    <source>
        <strain evidence="5 6">NBRC 3990</strain>
    </source>
</reference>
<gene>
    <name evidence="5" type="ORF">GRO01_24200</name>
</gene>
<dbReference type="GO" id="GO:0003700">
    <property type="term" value="F:DNA-binding transcription factor activity"/>
    <property type="evidence" value="ECO:0007669"/>
    <property type="project" value="InterPro"/>
</dbReference>
<dbReference type="RefSeq" id="WP_083541191.1">
    <property type="nucleotide sequence ID" value="NZ_BAQZ01000019.1"/>
</dbReference>
<dbReference type="PANTHER" id="PTHR44846:SF1">
    <property type="entry name" value="MANNOSYL-D-GLYCERATE TRANSPORT_METABOLISM SYSTEM REPRESSOR MNGR-RELATED"/>
    <property type="match status" value="1"/>
</dbReference>
<evidence type="ECO:0000313" key="6">
    <source>
        <dbReference type="Proteomes" id="UP000320772"/>
    </source>
</evidence>
<accession>A0A4Y3M7Z8</accession>
<dbReference type="SUPFAM" id="SSF64288">
    <property type="entry name" value="Chorismate lyase-like"/>
    <property type="match status" value="1"/>
</dbReference>
<dbReference type="PANTHER" id="PTHR44846">
    <property type="entry name" value="MANNOSYL-D-GLYCERATE TRANSPORT/METABOLISM SYSTEM REPRESSOR MNGR-RELATED"/>
    <property type="match status" value="1"/>
</dbReference>
<sequence>MDVKHTEDIFAALKPDQTDRKPLYLQLAERLRELINSGTLRGGDTVPPERELAELTGVSRVTVRKSLEQLVTAGLLTQRPGAGTFVSRRIQQPLSVLMGFSDDMRARGYEPSSIWLDKRAAGASPDEAMALGIAPAAPVLRLKRIRTADGEPMAIETAVISRRDLASPELVRESFYAALKAHGLLPVRALQRIRARMATLHEAELLHISHPTAILEIERRSFLPDGRVLEVTFSCYRADLYDFVVELQTSEEHD</sequence>
<dbReference type="AlphaFoldDB" id="A0A4Y3M7Z8"/>
<evidence type="ECO:0000256" key="1">
    <source>
        <dbReference type="ARBA" id="ARBA00023015"/>
    </source>
</evidence>
<dbReference type="PROSITE" id="PS50949">
    <property type="entry name" value="HTH_GNTR"/>
    <property type="match status" value="1"/>
</dbReference>
<organism evidence="5 6">
    <name type="scientific">Gluconobacter roseus NBRC 3990</name>
    <dbReference type="NCBI Taxonomy" id="1307950"/>
    <lineage>
        <taxon>Bacteria</taxon>
        <taxon>Pseudomonadati</taxon>
        <taxon>Pseudomonadota</taxon>
        <taxon>Alphaproteobacteria</taxon>
        <taxon>Acetobacterales</taxon>
        <taxon>Acetobacteraceae</taxon>
        <taxon>Gluconobacter</taxon>
    </lineage>
</organism>
<name>A0A4Y3M7Z8_9PROT</name>
<dbReference type="InterPro" id="IPR028978">
    <property type="entry name" value="Chorismate_lyase_/UTRA_dom_sf"/>
</dbReference>
<dbReference type="SMART" id="SM00345">
    <property type="entry name" value="HTH_GNTR"/>
    <property type="match status" value="1"/>
</dbReference>
<keyword evidence="2" id="KW-0238">DNA-binding</keyword>